<gene>
    <name evidence="1" type="ORF">F5891DRAFT_900556</name>
</gene>
<feature type="non-terminal residue" evidence="1">
    <location>
        <position position="102"/>
    </location>
</feature>
<keyword evidence="2" id="KW-1185">Reference proteome</keyword>
<feature type="non-terminal residue" evidence="1">
    <location>
        <position position="1"/>
    </location>
</feature>
<dbReference type="AlphaFoldDB" id="A0AAD4HF06"/>
<organism evidence="1 2">
    <name type="scientific">Suillus fuscotomentosus</name>
    <dbReference type="NCBI Taxonomy" id="1912939"/>
    <lineage>
        <taxon>Eukaryota</taxon>
        <taxon>Fungi</taxon>
        <taxon>Dikarya</taxon>
        <taxon>Basidiomycota</taxon>
        <taxon>Agaricomycotina</taxon>
        <taxon>Agaricomycetes</taxon>
        <taxon>Agaricomycetidae</taxon>
        <taxon>Boletales</taxon>
        <taxon>Suillineae</taxon>
        <taxon>Suillaceae</taxon>
        <taxon>Suillus</taxon>
    </lineage>
</organism>
<proteinExistence type="predicted"/>
<dbReference type="Proteomes" id="UP001195769">
    <property type="component" value="Unassembled WGS sequence"/>
</dbReference>
<protein>
    <submittedName>
        <fullName evidence="1">Uncharacterized protein</fullName>
    </submittedName>
</protein>
<comment type="caution">
    <text evidence="1">The sequence shown here is derived from an EMBL/GenBank/DDBJ whole genome shotgun (WGS) entry which is preliminary data.</text>
</comment>
<name>A0AAD4HF06_9AGAM</name>
<evidence type="ECO:0000313" key="1">
    <source>
        <dbReference type="EMBL" id="KAG1893069.1"/>
    </source>
</evidence>
<dbReference type="EMBL" id="JABBWK010000109">
    <property type="protein sequence ID" value="KAG1893069.1"/>
    <property type="molecule type" value="Genomic_DNA"/>
</dbReference>
<dbReference type="RefSeq" id="XP_041218645.1">
    <property type="nucleotide sequence ID" value="XM_041373455.1"/>
</dbReference>
<dbReference type="GeneID" id="64667753"/>
<accession>A0AAD4HF06</accession>
<evidence type="ECO:0000313" key="2">
    <source>
        <dbReference type="Proteomes" id="UP001195769"/>
    </source>
</evidence>
<reference evidence="1" key="1">
    <citation type="journal article" date="2020" name="New Phytol.">
        <title>Comparative genomics reveals dynamic genome evolution in host specialist ectomycorrhizal fungi.</title>
        <authorList>
            <person name="Lofgren L.A."/>
            <person name="Nguyen N.H."/>
            <person name="Vilgalys R."/>
            <person name="Ruytinx J."/>
            <person name="Liao H.L."/>
            <person name="Branco S."/>
            <person name="Kuo A."/>
            <person name="LaButti K."/>
            <person name="Lipzen A."/>
            <person name="Andreopoulos W."/>
            <person name="Pangilinan J."/>
            <person name="Riley R."/>
            <person name="Hundley H."/>
            <person name="Na H."/>
            <person name="Barry K."/>
            <person name="Grigoriev I.V."/>
            <person name="Stajich J.E."/>
            <person name="Kennedy P.G."/>
        </authorList>
    </citation>
    <scope>NUCLEOTIDE SEQUENCE</scope>
    <source>
        <strain evidence="1">FC203</strain>
    </source>
</reference>
<sequence length="102" mass="11239">HTFKLMHRRAYTVEARSLARYLIHTGCSQELIGRVIQKIGILAGVSASYIMIRRTVSQALIEGGVATSIQLGYKISQAYGNGDGTTHKNVNYESCIIELKTP</sequence>